<sequence length="94" mass="9836">MVQLYAPDCHLAEEAKDAGVRVFSGGIDEGVSPVMVDADGTVTVGTSTQLKRLEGGHPVLELPSRGTALEWAVKTAAACRCAQEVRAFRPDPAG</sequence>
<dbReference type="SUPFAM" id="SSF54909">
    <property type="entry name" value="Dimeric alpha+beta barrel"/>
    <property type="match status" value="1"/>
</dbReference>
<reference evidence="1 2" key="1">
    <citation type="submission" date="2020-02" db="EMBL/GenBank/DDBJ databases">
        <title>Genome sequence of strain AETb3-4.</title>
        <authorList>
            <person name="Gao J."/>
            <person name="Zhang X."/>
        </authorList>
    </citation>
    <scope>NUCLEOTIDE SEQUENCE [LARGE SCALE GENOMIC DNA]</scope>
    <source>
        <strain evidence="1 2">AETb3-4</strain>
    </source>
</reference>
<name>A0A7Y7IES4_9MICC</name>
<dbReference type="Gene3D" id="3.30.70.1060">
    <property type="entry name" value="Dimeric alpha+beta barrel"/>
    <property type="match status" value="1"/>
</dbReference>
<keyword evidence="2" id="KW-1185">Reference proteome</keyword>
<dbReference type="AlphaFoldDB" id="A0A7Y7IES4"/>
<dbReference type="InterPro" id="IPR011008">
    <property type="entry name" value="Dimeric_a/b-barrel"/>
</dbReference>
<accession>A0A7Y7IES4</accession>
<gene>
    <name evidence="1" type="ORF">G6034_04385</name>
</gene>
<dbReference type="Proteomes" id="UP000543556">
    <property type="component" value="Unassembled WGS sequence"/>
</dbReference>
<evidence type="ECO:0000313" key="2">
    <source>
        <dbReference type="Proteomes" id="UP000543556"/>
    </source>
</evidence>
<comment type="caution">
    <text evidence="1">The sequence shown here is derived from an EMBL/GenBank/DDBJ whole genome shotgun (WGS) entry which is preliminary data.</text>
</comment>
<organism evidence="1 2">
    <name type="scientific">Arthrobacter wenxiniae</name>
    <dbReference type="NCBI Taxonomy" id="2713570"/>
    <lineage>
        <taxon>Bacteria</taxon>
        <taxon>Bacillati</taxon>
        <taxon>Actinomycetota</taxon>
        <taxon>Actinomycetes</taxon>
        <taxon>Micrococcales</taxon>
        <taxon>Micrococcaceae</taxon>
        <taxon>Arthrobacter</taxon>
    </lineage>
</organism>
<evidence type="ECO:0000313" key="1">
    <source>
        <dbReference type="EMBL" id="NVM94159.1"/>
    </source>
</evidence>
<protein>
    <submittedName>
        <fullName evidence="1">Transcription initiation protein</fullName>
    </submittedName>
</protein>
<dbReference type="EMBL" id="JAAMFM010000004">
    <property type="protein sequence ID" value="NVM94159.1"/>
    <property type="molecule type" value="Genomic_DNA"/>
</dbReference>
<proteinExistence type="predicted"/>